<evidence type="ECO:0000313" key="2">
    <source>
        <dbReference type="Proteomes" id="UP001057402"/>
    </source>
</evidence>
<keyword evidence="2" id="KW-1185">Reference proteome</keyword>
<dbReference type="Proteomes" id="UP001057402">
    <property type="component" value="Chromosome 4"/>
</dbReference>
<accession>A0ACB9RBD6</accession>
<name>A0ACB9RBD6_9MYRT</name>
<protein>
    <submittedName>
        <fullName evidence="1">Uncharacterized protein</fullName>
    </submittedName>
</protein>
<comment type="caution">
    <text evidence="1">The sequence shown here is derived from an EMBL/GenBank/DDBJ whole genome shotgun (WGS) entry which is preliminary data.</text>
</comment>
<reference evidence="2" key="1">
    <citation type="journal article" date="2023" name="Front. Plant Sci.">
        <title>Chromosomal-level genome assembly of Melastoma candidum provides insights into trichome evolution.</title>
        <authorList>
            <person name="Zhong Y."/>
            <person name="Wu W."/>
            <person name="Sun C."/>
            <person name="Zou P."/>
            <person name="Liu Y."/>
            <person name="Dai S."/>
            <person name="Zhou R."/>
        </authorList>
    </citation>
    <scope>NUCLEOTIDE SEQUENCE [LARGE SCALE GENOMIC DNA]</scope>
</reference>
<proteinExistence type="predicted"/>
<organism evidence="1 2">
    <name type="scientific">Melastoma candidum</name>
    <dbReference type="NCBI Taxonomy" id="119954"/>
    <lineage>
        <taxon>Eukaryota</taxon>
        <taxon>Viridiplantae</taxon>
        <taxon>Streptophyta</taxon>
        <taxon>Embryophyta</taxon>
        <taxon>Tracheophyta</taxon>
        <taxon>Spermatophyta</taxon>
        <taxon>Magnoliopsida</taxon>
        <taxon>eudicotyledons</taxon>
        <taxon>Gunneridae</taxon>
        <taxon>Pentapetalae</taxon>
        <taxon>rosids</taxon>
        <taxon>malvids</taxon>
        <taxon>Myrtales</taxon>
        <taxon>Melastomataceae</taxon>
        <taxon>Melastomatoideae</taxon>
        <taxon>Melastomateae</taxon>
        <taxon>Melastoma</taxon>
    </lineage>
</organism>
<dbReference type="EMBL" id="CM042883">
    <property type="protein sequence ID" value="KAI4373297.1"/>
    <property type="molecule type" value="Genomic_DNA"/>
</dbReference>
<evidence type="ECO:0000313" key="1">
    <source>
        <dbReference type="EMBL" id="KAI4373297.1"/>
    </source>
</evidence>
<sequence length="234" mass="27171">MMMSVSPSSARKHPRQNKYVAFILAILGLNRFERSDRFNIDKYTNVRQNNAGLTEDYWPMYAVAGGVGTILVMDLVTVYLGSQANHRMKRIGFSEIFPYMENLFLKLPFAMLVLWKAVKMIWSLPEGRRIASAFMLVMLLWMIIWSFSAAGVFTSRVDDEKRWWLLVVLSVNLFRTGAVLCNTARYSIWIRGVRSKIGNNECLLCYVDFLFNRVETLVCFFSRNAWFDVIIVEI</sequence>
<gene>
    <name evidence="1" type="ORF">MLD38_011433</name>
</gene>